<evidence type="ECO:0000313" key="10">
    <source>
        <dbReference type="Proteomes" id="UP000318571"/>
    </source>
</evidence>
<dbReference type="GO" id="GO:0031902">
    <property type="term" value="C:late endosome membrane"/>
    <property type="evidence" value="ECO:0007669"/>
    <property type="project" value="UniProtKB-UniRule"/>
</dbReference>
<dbReference type="OMA" id="TLNARVW"/>
<dbReference type="InterPro" id="IPR036388">
    <property type="entry name" value="WH-like_DNA-bd_sf"/>
</dbReference>
<evidence type="ECO:0000256" key="4">
    <source>
        <dbReference type="ARBA" id="ARBA00022490"/>
    </source>
</evidence>
<dbReference type="SUPFAM" id="SSF46785">
    <property type="entry name" value="Winged helix' DNA-binding domain"/>
    <property type="match status" value="2"/>
</dbReference>
<keyword evidence="7" id="KW-0967">Endosome</keyword>
<evidence type="ECO:0000256" key="3">
    <source>
        <dbReference type="ARBA" id="ARBA00022448"/>
    </source>
</evidence>
<evidence type="ECO:0000259" key="8">
    <source>
        <dbReference type="PROSITE" id="PS51495"/>
    </source>
</evidence>
<feature type="domain" description="GLUE N-terminal" evidence="8">
    <location>
        <begin position="3"/>
        <end position="157"/>
    </location>
</feature>
<dbReference type="GO" id="GO:0032266">
    <property type="term" value="F:phosphatidylinositol-3-phosphate binding"/>
    <property type="evidence" value="ECO:0007669"/>
    <property type="project" value="UniProtKB-UniRule"/>
</dbReference>
<dbReference type="OrthoDB" id="271448at2759"/>
<gene>
    <name evidence="9" type="ORF">TCAL_08194</name>
</gene>
<dbReference type="PANTHER" id="PTHR13128">
    <property type="entry name" value="VACUOLAR PROTEIN-SORTING-ASSOCIATED PROTEIN 36"/>
    <property type="match status" value="1"/>
</dbReference>
<dbReference type="FunFam" id="1.10.10.10:FF:000170">
    <property type="entry name" value="Vacuolar protein-sorting-associated protein 36"/>
    <property type="match status" value="1"/>
</dbReference>
<dbReference type="InterPro" id="IPR040608">
    <property type="entry name" value="Snf8/Vps36"/>
</dbReference>
<evidence type="ECO:0000256" key="5">
    <source>
        <dbReference type="ARBA" id="ARBA00022927"/>
    </source>
</evidence>
<evidence type="ECO:0000256" key="7">
    <source>
        <dbReference type="RuleBase" id="RU367095"/>
    </source>
</evidence>
<dbReference type="InterPro" id="IPR011993">
    <property type="entry name" value="PH-like_dom_sf"/>
</dbReference>
<dbReference type="GO" id="GO:0043328">
    <property type="term" value="P:protein transport to vacuole involved in ubiquitin-dependent protein catabolic process via the multivesicular body sorting pathway"/>
    <property type="evidence" value="ECO:0007669"/>
    <property type="project" value="UniProtKB-UniRule"/>
</dbReference>
<dbReference type="EMBL" id="VCGU01000458">
    <property type="protein sequence ID" value="TRY62722.1"/>
    <property type="molecule type" value="Genomic_DNA"/>
</dbReference>
<dbReference type="InterPro" id="IPR021648">
    <property type="entry name" value="GLUE_dom"/>
</dbReference>
<keyword evidence="3 7" id="KW-0813">Transport</keyword>
<accession>A0A553NBA0</accession>
<dbReference type="Pfam" id="PF04157">
    <property type="entry name" value="EAP30"/>
    <property type="match status" value="1"/>
</dbReference>
<dbReference type="AlphaFoldDB" id="A0A553NBA0"/>
<proteinExistence type="inferred from homology"/>
<keyword evidence="5 7" id="KW-0653">Protein transport</keyword>
<protein>
    <recommendedName>
        <fullName evidence="2 7">Vacuolar protein-sorting-associated protein 36</fullName>
    </recommendedName>
    <alternativeName>
        <fullName evidence="6 7">ESCRT-II complex subunit VPS36</fullName>
    </alternativeName>
</protein>
<comment type="subcellular location">
    <subcellularLocation>
        <location evidence="7">Cytoplasm</location>
    </subcellularLocation>
    <subcellularLocation>
        <location evidence="7">Endosome</location>
    </subcellularLocation>
</comment>
<evidence type="ECO:0000313" key="9">
    <source>
        <dbReference type="EMBL" id="TRY62722.1"/>
    </source>
</evidence>
<dbReference type="PANTHER" id="PTHR13128:SF12">
    <property type="entry name" value="VACUOLAR PROTEIN-SORTING-ASSOCIATED PROTEIN 36"/>
    <property type="match status" value="1"/>
</dbReference>
<dbReference type="PROSITE" id="PS51495">
    <property type="entry name" value="GLUE"/>
    <property type="match status" value="1"/>
</dbReference>
<keyword evidence="10" id="KW-1185">Reference proteome</keyword>
<dbReference type="InterPro" id="IPR036390">
    <property type="entry name" value="WH_DNA-bd_sf"/>
</dbReference>
<dbReference type="Gene3D" id="1.10.10.10">
    <property type="entry name" value="Winged helix-like DNA-binding domain superfamily/Winged helix DNA-binding domain"/>
    <property type="match status" value="2"/>
</dbReference>
<comment type="similarity">
    <text evidence="1 7">Belongs to the VPS36 family.</text>
</comment>
<comment type="function">
    <text evidence="7">Component of the ESCRT-II complex (endosomal sorting complex required for transport II), which is required for multivesicular body (MVB) formation and sorting of endosomal cargo proteins into MVBs.</text>
</comment>
<sequence>MDRFSLSANGGILAAGEFLITSGDNVKLYDGHQKVKLMELVLIPGDLPLKACHPFQTKFEIGELHLTSHRLIWHNPAIESAHLSLPLPLVVFLEEETGGLMKSPKIVLHLAPAHGSGASPTANFVKLSFKQGGEKQFKAKLHDALEQKQWEIVVRQKARGPSASMPKMRTGIGGIERSIAQKSKLRDTEISKAFQDLEKLMEMAKPMVSLAKSISSKIRDRQGEVSDDETVQFKSYLLSLGISDPVTRDTHGTGQSYYRELAKEIFWILDQPLQESGGMMTLTDVFCRVNRARGLELLSPEDLLNACKALPEAGLPLRLYTFDTGVSVLQLTSHTQEALILKTKEALEQSGSLTVEELSKASGISVILAKERLLSAERSGAACRDDTVEALRFYPNKFLTC</sequence>
<dbReference type="STRING" id="6832.A0A553NBA0"/>
<dbReference type="Gene3D" id="6.10.140.260">
    <property type="match status" value="1"/>
</dbReference>
<comment type="caution">
    <text evidence="9">The sequence shown here is derived from an EMBL/GenBank/DDBJ whole genome shotgun (WGS) entry which is preliminary data.</text>
</comment>
<dbReference type="Pfam" id="PF11605">
    <property type="entry name" value="Vps36_ESCRT-II"/>
    <property type="match status" value="1"/>
</dbReference>
<organism evidence="9 10">
    <name type="scientific">Tigriopus californicus</name>
    <name type="common">Marine copepod</name>
    <dbReference type="NCBI Taxonomy" id="6832"/>
    <lineage>
        <taxon>Eukaryota</taxon>
        <taxon>Metazoa</taxon>
        <taxon>Ecdysozoa</taxon>
        <taxon>Arthropoda</taxon>
        <taxon>Crustacea</taxon>
        <taxon>Multicrustacea</taxon>
        <taxon>Hexanauplia</taxon>
        <taxon>Copepoda</taxon>
        <taxon>Harpacticoida</taxon>
        <taxon>Harpacticidae</taxon>
        <taxon>Tigriopus</taxon>
    </lineage>
</organism>
<dbReference type="Gene3D" id="2.30.29.30">
    <property type="entry name" value="Pleckstrin-homology domain (PH domain)/Phosphotyrosine-binding domain (PTB)"/>
    <property type="match status" value="1"/>
</dbReference>
<dbReference type="GO" id="GO:0043130">
    <property type="term" value="F:ubiquitin binding"/>
    <property type="evidence" value="ECO:0007669"/>
    <property type="project" value="UniProtKB-UniRule"/>
</dbReference>
<evidence type="ECO:0000256" key="6">
    <source>
        <dbReference type="ARBA" id="ARBA00030114"/>
    </source>
</evidence>
<name>A0A553NBA0_TIGCA</name>
<evidence type="ECO:0000256" key="2">
    <source>
        <dbReference type="ARBA" id="ARBA00017953"/>
    </source>
</evidence>
<comment type="subunit">
    <text evidence="7">Component of the endosomal sorting complex required for transport II (ESCRT-II).</text>
</comment>
<dbReference type="SUPFAM" id="SSF50729">
    <property type="entry name" value="PH domain-like"/>
    <property type="match status" value="1"/>
</dbReference>
<dbReference type="FunFam" id="1.10.10.10:FF:000416">
    <property type="entry name" value="Vacuolar protein-sorting-associated protein 36"/>
    <property type="match status" value="1"/>
</dbReference>
<reference evidence="9 10" key="1">
    <citation type="journal article" date="2018" name="Nat. Ecol. Evol.">
        <title>Genomic signatures of mitonuclear coevolution across populations of Tigriopus californicus.</title>
        <authorList>
            <person name="Barreto F.S."/>
            <person name="Watson E.T."/>
            <person name="Lima T.G."/>
            <person name="Willett C.S."/>
            <person name="Edmands S."/>
            <person name="Li W."/>
            <person name="Burton R.S."/>
        </authorList>
    </citation>
    <scope>NUCLEOTIDE SEQUENCE [LARGE SCALE GENOMIC DNA]</scope>
    <source>
        <strain evidence="9 10">San Diego</strain>
    </source>
</reference>
<dbReference type="Proteomes" id="UP000318571">
    <property type="component" value="Chromosome 10"/>
</dbReference>
<keyword evidence="4 7" id="KW-0963">Cytoplasm</keyword>
<dbReference type="GO" id="GO:0000814">
    <property type="term" value="C:ESCRT II complex"/>
    <property type="evidence" value="ECO:0007669"/>
    <property type="project" value="UniProtKB-UniRule"/>
</dbReference>
<evidence type="ECO:0000256" key="1">
    <source>
        <dbReference type="ARBA" id="ARBA00009697"/>
    </source>
</evidence>
<dbReference type="InterPro" id="IPR037855">
    <property type="entry name" value="Vps36"/>
</dbReference>